<protein>
    <submittedName>
        <fullName evidence="2">Uncharacterized protein</fullName>
    </submittedName>
</protein>
<organism evidence="2">
    <name type="scientific">hydrothermal vent metagenome</name>
    <dbReference type="NCBI Taxonomy" id="652676"/>
    <lineage>
        <taxon>unclassified sequences</taxon>
        <taxon>metagenomes</taxon>
        <taxon>ecological metagenomes</taxon>
    </lineage>
</organism>
<feature type="transmembrane region" description="Helical" evidence="1">
    <location>
        <begin position="122"/>
        <end position="145"/>
    </location>
</feature>
<proteinExistence type="predicted"/>
<keyword evidence="1" id="KW-0812">Transmembrane</keyword>
<gene>
    <name evidence="2" type="ORF">MNB_SV-3-101</name>
</gene>
<evidence type="ECO:0000256" key="1">
    <source>
        <dbReference type="SAM" id="Phobius"/>
    </source>
</evidence>
<dbReference type="EMBL" id="FPHI01000026">
    <property type="protein sequence ID" value="SFV65295.1"/>
    <property type="molecule type" value="Genomic_DNA"/>
</dbReference>
<feature type="transmembrane region" description="Helical" evidence="1">
    <location>
        <begin position="5"/>
        <end position="23"/>
    </location>
</feature>
<accession>A0A1W1CHS7</accession>
<feature type="transmembrane region" description="Helical" evidence="1">
    <location>
        <begin position="58"/>
        <end position="76"/>
    </location>
</feature>
<evidence type="ECO:0000313" key="2">
    <source>
        <dbReference type="EMBL" id="SFV65295.1"/>
    </source>
</evidence>
<sequence length="310" mass="37423">MNKRIFWSTLSFLLALFVIVLLFEESREFFFALLLRILFFVKKNILKILTSFFLVRGKFIVVLFMKKIALLSVVGLGKRYMIEKVFIENLKKHFLNHLTDDLKRFINHAKENFKDFSLIKKVITLFTFLASLGFIGKFMGGMLAVKVFIAKVWSFLLAIFLKATTAVVYFFTDYLWGSWLAPIVEVVLFSWLLSWMERVPFLSKGIQKIYTFFVEWFGWFEYYMEKIFHIPLKRFLKWSVRKIQKSIYRFIGYKKVSVWERMQEDRKLNPNSHMRLIQKRKVHRAGKTKTYKSSYERLRERRKKEKQVYS</sequence>
<feature type="transmembrane region" description="Helical" evidence="1">
    <location>
        <begin position="152"/>
        <end position="171"/>
    </location>
</feature>
<reference evidence="2" key="1">
    <citation type="submission" date="2016-10" db="EMBL/GenBank/DDBJ databases">
        <authorList>
            <person name="de Groot N.N."/>
        </authorList>
    </citation>
    <scope>NUCLEOTIDE SEQUENCE</scope>
</reference>
<feature type="transmembrane region" description="Helical" evidence="1">
    <location>
        <begin position="177"/>
        <end position="196"/>
    </location>
</feature>
<keyword evidence="1" id="KW-1133">Transmembrane helix</keyword>
<dbReference type="AlphaFoldDB" id="A0A1W1CHS7"/>
<name>A0A1W1CHS7_9ZZZZ</name>
<feature type="transmembrane region" description="Helical" evidence="1">
    <location>
        <begin position="29"/>
        <end position="46"/>
    </location>
</feature>
<keyword evidence="1" id="KW-0472">Membrane</keyword>